<name>A0ACC3SHS4_9PEZI</name>
<proteinExistence type="predicted"/>
<dbReference type="EMBL" id="JAMKPW020000017">
    <property type="protein sequence ID" value="KAK8209078.1"/>
    <property type="molecule type" value="Genomic_DNA"/>
</dbReference>
<accession>A0ACC3SHS4</accession>
<evidence type="ECO:0000313" key="1">
    <source>
        <dbReference type="EMBL" id="KAK8209078.1"/>
    </source>
</evidence>
<evidence type="ECO:0000313" key="2">
    <source>
        <dbReference type="Proteomes" id="UP001320706"/>
    </source>
</evidence>
<dbReference type="Proteomes" id="UP001320706">
    <property type="component" value="Unassembled WGS sequence"/>
</dbReference>
<protein>
    <submittedName>
        <fullName evidence="1">Uncharacterized protein</fullName>
    </submittedName>
</protein>
<comment type="caution">
    <text evidence="1">The sequence shown here is derived from an EMBL/GenBank/DDBJ whole genome shotgun (WGS) entry which is preliminary data.</text>
</comment>
<gene>
    <name evidence="1" type="ORF">M8818_003773</name>
</gene>
<sequence length="384" mass="40746">MLHPPPAEDVHAKNQGATIRQIGTIPDETSPERQEGRSPANPSIFGHPPAFLALTTDNSAPNDAESERPKTVRSKSIGSLTTGAVTAGAPPRPDRPTLHNRSVSFGAQVAGPPPTGPLPPLPSNPFWTGTSVAGTRPSGIFKPYVPAAIAAEDTSPHESTTITPNYGKIPEGWETVVKETVDRSTTITKEPTKDSSRSMKEGPTTKQPTPIMHHSSVRSTTARFSMGSNTSNRLSNSSIASSIAETANAHRLSIPQIQTADRVSISRVSSDETLRSIGSVQLLSTPKRRTMSRVSALGSPQERRRALRTVSGNAITPSRQASNATQASSTRSSNGNPFQWDTPLQPGKPSALKGSPTARSSKGHKRQNCTYKSVDHGRDLGGVT</sequence>
<organism evidence="1 2">
    <name type="scientific">Zalaria obscura</name>
    <dbReference type="NCBI Taxonomy" id="2024903"/>
    <lineage>
        <taxon>Eukaryota</taxon>
        <taxon>Fungi</taxon>
        <taxon>Dikarya</taxon>
        <taxon>Ascomycota</taxon>
        <taxon>Pezizomycotina</taxon>
        <taxon>Dothideomycetes</taxon>
        <taxon>Dothideomycetidae</taxon>
        <taxon>Dothideales</taxon>
        <taxon>Zalariaceae</taxon>
        <taxon>Zalaria</taxon>
    </lineage>
</organism>
<reference evidence="1" key="1">
    <citation type="submission" date="2024-02" db="EMBL/GenBank/DDBJ databases">
        <title>Metagenome Assembled Genome of Zalaria obscura JY119.</title>
        <authorList>
            <person name="Vighnesh L."/>
            <person name="Jagadeeshwari U."/>
            <person name="Venkata Ramana C."/>
            <person name="Sasikala C."/>
        </authorList>
    </citation>
    <scope>NUCLEOTIDE SEQUENCE</scope>
    <source>
        <strain evidence="1">JY119</strain>
    </source>
</reference>
<keyword evidence="2" id="KW-1185">Reference proteome</keyword>